<dbReference type="SUPFAM" id="SSF88946">
    <property type="entry name" value="Sigma2 domain of RNA polymerase sigma factors"/>
    <property type="match status" value="1"/>
</dbReference>
<evidence type="ECO:0000259" key="6">
    <source>
        <dbReference type="Pfam" id="PF04542"/>
    </source>
</evidence>
<dbReference type="InterPro" id="IPR036388">
    <property type="entry name" value="WH-like_DNA-bd_sf"/>
</dbReference>
<reference evidence="8" key="1">
    <citation type="submission" date="2020-10" db="EMBL/GenBank/DDBJ databases">
        <authorList>
            <person name="Gilroy R."/>
        </authorList>
    </citation>
    <scope>NUCLEOTIDE SEQUENCE</scope>
    <source>
        <strain evidence="8">ChiHjej12B11-29160</strain>
    </source>
</reference>
<dbReference type="CDD" id="cd06171">
    <property type="entry name" value="Sigma70_r4"/>
    <property type="match status" value="1"/>
</dbReference>
<dbReference type="Proteomes" id="UP000824078">
    <property type="component" value="Unassembled WGS sequence"/>
</dbReference>
<organism evidence="8 9">
    <name type="scientific">Candidatus Coprovicinus avistercoris</name>
    <dbReference type="NCBI Taxonomy" id="2840754"/>
    <lineage>
        <taxon>Bacteria</taxon>
        <taxon>Bacillati</taxon>
        <taxon>Actinomycetota</taxon>
        <taxon>Coriobacteriia</taxon>
        <taxon>Coriobacteriales</taxon>
        <taxon>Coriobacteriaceae</taxon>
        <taxon>Coriobacteriaceae incertae sedis</taxon>
        <taxon>Candidatus Coprovicinus</taxon>
    </lineage>
</organism>
<dbReference type="SUPFAM" id="SSF88659">
    <property type="entry name" value="Sigma3 and sigma4 domains of RNA polymerase sigma factors"/>
    <property type="match status" value="1"/>
</dbReference>
<evidence type="ECO:0000256" key="3">
    <source>
        <dbReference type="ARBA" id="ARBA00023082"/>
    </source>
</evidence>
<comment type="caution">
    <text evidence="8">The sequence shown here is derived from an EMBL/GenBank/DDBJ whole genome shotgun (WGS) entry which is preliminary data.</text>
</comment>
<evidence type="ECO:0000256" key="4">
    <source>
        <dbReference type="ARBA" id="ARBA00023125"/>
    </source>
</evidence>
<sequence length="161" mass="17951">MRESHDIEQAIATFGDAVWRACLVYVSPSEAEDVFQNTFISYAMHDADFSNAEHARAWLLRVAINNCKDILKSARKQNTSLDELIETGGAPSFGTTDDNIHALREALDALNALDDPPKTQLYLSLCEGYSAPEIAKMLDMPLGTVYSWISRGKRKLREVLS</sequence>
<dbReference type="AlphaFoldDB" id="A0A9D1I0D6"/>
<dbReference type="InterPro" id="IPR013324">
    <property type="entry name" value="RNA_pol_sigma_r3/r4-like"/>
</dbReference>
<dbReference type="Pfam" id="PF08281">
    <property type="entry name" value="Sigma70_r4_2"/>
    <property type="match status" value="1"/>
</dbReference>
<protein>
    <submittedName>
        <fullName evidence="8">RNA polymerase sigma factor</fullName>
    </submittedName>
</protein>
<dbReference type="PANTHER" id="PTHR43133">
    <property type="entry name" value="RNA POLYMERASE ECF-TYPE SIGMA FACTO"/>
    <property type="match status" value="1"/>
</dbReference>
<proteinExistence type="inferred from homology"/>
<dbReference type="Gene3D" id="1.10.10.10">
    <property type="entry name" value="Winged helix-like DNA-binding domain superfamily/Winged helix DNA-binding domain"/>
    <property type="match status" value="1"/>
</dbReference>
<keyword evidence="5" id="KW-0804">Transcription</keyword>
<feature type="domain" description="RNA polymerase sigma factor 70 region 4 type 2" evidence="7">
    <location>
        <begin position="104"/>
        <end position="156"/>
    </location>
</feature>
<accession>A0A9D1I0D6</accession>
<dbReference type="Pfam" id="PF04542">
    <property type="entry name" value="Sigma70_r2"/>
    <property type="match status" value="1"/>
</dbReference>
<dbReference type="InterPro" id="IPR013249">
    <property type="entry name" value="RNA_pol_sigma70_r4_t2"/>
</dbReference>
<evidence type="ECO:0000313" key="9">
    <source>
        <dbReference type="Proteomes" id="UP000824078"/>
    </source>
</evidence>
<dbReference type="NCBIfam" id="TIGR02937">
    <property type="entry name" value="sigma70-ECF"/>
    <property type="match status" value="1"/>
</dbReference>
<dbReference type="InterPro" id="IPR039425">
    <property type="entry name" value="RNA_pol_sigma-70-like"/>
</dbReference>
<evidence type="ECO:0000256" key="5">
    <source>
        <dbReference type="ARBA" id="ARBA00023163"/>
    </source>
</evidence>
<dbReference type="GO" id="GO:0016987">
    <property type="term" value="F:sigma factor activity"/>
    <property type="evidence" value="ECO:0007669"/>
    <property type="project" value="UniProtKB-KW"/>
</dbReference>
<name>A0A9D1I0D6_9ACTN</name>
<gene>
    <name evidence="8" type="ORF">IAD17_06655</name>
</gene>
<comment type="similarity">
    <text evidence="1">Belongs to the sigma-70 factor family. ECF subfamily.</text>
</comment>
<feature type="domain" description="RNA polymerase sigma-70 region 2" evidence="6">
    <location>
        <begin position="15"/>
        <end position="76"/>
    </location>
</feature>
<keyword evidence="2" id="KW-0805">Transcription regulation</keyword>
<dbReference type="EMBL" id="DVMQ01000018">
    <property type="protein sequence ID" value="HIU24585.1"/>
    <property type="molecule type" value="Genomic_DNA"/>
</dbReference>
<keyword evidence="3" id="KW-0731">Sigma factor</keyword>
<dbReference type="GO" id="GO:0003677">
    <property type="term" value="F:DNA binding"/>
    <property type="evidence" value="ECO:0007669"/>
    <property type="project" value="UniProtKB-KW"/>
</dbReference>
<dbReference type="GO" id="GO:0006352">
    <property type="term" value="P:DNA-templated transcription initiation"/>
    <property type="evidence" value="ECO:0007669"/>
    <property type="project" value="InterPro"/>
</dbReference>
<keyword evidence="4" id="KW-0238">DNA-binding</keyword>
<dbReference type="InterPro" id="IPR014284">
    <property type="entry name" value="RNA_pol_sigma-70_dom"/>
</dbReference>
<dbReference type="InterPro" id="IPR013325">
    <property type="entry name" value="RNA_pol_sigma_r2"/>
</dbReference>
<dbReference type="PANTHER" id="PTHR43133:SF8">
    <property type="entry name" value="RNA POLYMERASE SIGMA FACTOR HI_1459-RELATED"/>
    <property type="match status" value="1"/>
</dbReference>
<dbReference type="Gene3D" id="1.10.1740.10">
    <property type="match status" value="1"/>
</dbReference>
<evidence type="ECO:0000313" key="8">
    <source>
        <dbReference type="EMBL" id="HIU24585.1"/>
    </source>
</evidence>
<dbReference type="InterPro" id="IPR007627">
    <property type="entry name" value="RNA_pol_sigma70_r2"/>
</dbReference>
<evidence type="ECO:0000259" key="7">
    <source>
        <dbReference type="Pfam" id="PF08281"/>
    </source>
</evidence>
<evidence type="ECO:0000256" key="1">
    <source>
        <dbReference type="ARBA" id="ARBA00010641"/>
    </source>
</evidence>
<evidence type="ECO:0000256" key="2">
    <source>
        <dbReference type="ARBA" id="ARBA00023015"/>
    </source>
</evidence>
<reference evidence="8" key="2">
    <citation type="journal article" date="2021" name="PeerJ">
        <title>Extensive microbial diversity within the chicken gut microbiome revealed by metagenomics and culture.</title>
        <authorList>
            <person name="Gilroy R."/>
            <person name="Ravi A."/>
            <person name="Getino M."/>
            <person name="Pursley I."/>
            <person name="Horton D.L."/>
            <person name="Alikhan N.F."/>
            <person name="Baker D."/>
            <person name="Gharbi K."/>
            <person name="Hall N."/>
            <person name="Watson M."/>
            <person name="Adriaenssens E.M."/>
            <person name="Foster-Nyarko E."/>
            <person name="Jarju S."/>
            <person name="Secka A."/>
            <person name="Antonio M."/>
            <person name="Oren A."/>
            <person name="Chaudhuri R.R."/>
            <person name="La Ragione R."/>
            <person name="Hildebrand F."/>
            <person name="Pallen M.J."/>
        </authorList>
    </citation>
    <scope>NUCLEOTIDE SEQUENCE</scope>
    <source>
        <strain evidence="8">ChiHjej12B11-29160</strain>
    </source>
</reference>